<organism evidence="1 2">
    <name type="scientific">Fibrella aestuarina BUZ 2</name>
    <dbReference type="NCBI Taxonomy" id="1166018"/>
    <lineage>
        <taxon>Bacteria</taxon>
        <taxon>Pseudomonadati</taxon>
        <taxon>Bacteroidota</taxon>
        <taxon>Cytophagia</taxon>
        <taxon>Cytophagales</taxon>
        <taxon>Spirosomataceae</taxon>
        <taxon>Fibrella</taxon>
    </lineage>
</organism>
<proteinExistence type="predicted"/>
<dbReference type="Proteomes" id="UP000011058">
    <property type="component" value="Chromosome"/>
</dbReference>
<gene>
    <name evidence="1" type="ORF">FAES_4060</name>
</gene>
<dbReference type="AlphaFoldDB" id="I0KD57"/>
<evidence type="ECO:0008006" key="3">
    <source>
        <dbReference type="Google" id="ProtNLM"/>
    </source>
</evidence>
<dbReference type="EMBL" id="HE796683">
    <property type="protein sequence ID" value="CCH02060.1"/>
    <property type="molecule type" value="Genomic_DNA"/>
</dbReference>
<protein>
    <recommendedName>
        <fullName evidence="3">GIY-YIG domain-containing protein</fullName>
    </recommendedName>
</protein>
<dbReference type="KEGG" id="fae:FAES_4060"/>
<evidence type="ECO:0000313" key="2">
    <source>
        <dbReference type="Proteomes" id="UP000011058"/>
    </source>
</evidence>
<keyword evidence="2" id="KW-1185">Reference proteome</keyword>
<dbReference type="eggNOG" id="COG2827">
    <property type="taxonomic scope" value="Bacteria"/>
</dbReference>
<dbReference type="STRING" id="1166018.FAES_4060"/>
<dbReference type="RefSeq" id="WP_015333159.1">
    <property type="nucleotide sequence ID" value="NC_020054.1"/>
</dbReference>
<dbReference type="HOGENOM" id="CLU_185094_0_0_10"/>
<dbReference type="SUPFAM" id="SSF82771">
    <property type="entry name" value="GIY-YIG endonuclease"/>
    <property type="match status" value="1"/>
</dbReference>
<name>I0KD57_9BACT</name>
<accession>I0KD57</accession>
<dbReference type="OrthoDB" id="7159537at2"/>
<dbReference type="InterPro" id="IPR035901">
    <property type="entry name" value="GIY-YIG_endonuc_sf"/>
</dbReference>
<sequence>MATQPPPEGEVYLIHLNTPMSHAQHYIGWAKEVEKRLFHHRNGTGSRMLAVAAQRGIDFDVVRRWIGDRHFERKLKNRHKARMLCPICNPPKS</sequence>
<reference evidence="1 2" key="1">
    <citation type="journal article" date="2012" name="J. Bacteriol.">
        <title>Genome Sequence of Fibrella aestuarina BUZ 2T, a Filamentous Marine Bacterium.</title>
        <authorList>
            <person name="Filippini M."/>
            <person name="Qi W."/>
            <person name="Blom J."/>
            <person name="Goesmann A."/>
            <person name="Smits T.H."/>
            <person name="Bagheri H.C."/>
        </authorList>
    </citation>
    <scope>NUCLEOTIDE SEQUENCE [LARGE SCALE GENOMIC DNA]</scope>
    <source>
        <strain evidence="2">BUZ 2T</strain>
    </source>
</reference>
<evidence type="ECO:0000313" key="1">
    <source>
        <dbReference type="EMBL" id="CCH02060.1"/>
    </source>
</evidence>